<dbReference type="PANTHER" id="PTHR33908:SF3">
    <property type="entry name" value="UNDECAPRENYL PHOSPHATE-ALPHA-4-AMINO-4-DEOXY-L-ARABINOSE ARABINOSYL TRANSFERASE"/>
    <property type="match status" value="1"/>
</dbReference>
<evidence type="ECO:0000256" key="8">
    <source>
        <dbReference type="SAM" id="Phobius"/>
    </source>
</evidence>
<feature type="transmembrane region" description="Helical" evidence="8">
    <location>
        <begin position="20"/>
        <end position="38"/>
    </location>
</feature>
<dbReference type="OrthoDB" id="9775035at2"/>
<dbReference type="KEGG" id="xbc:ELE36_01885"/>
<gene>
    <name evidence="10" type="ORF">ELE36_01885</name>
</gene>
<dbReference type="RefSeq" id="WP_129831483.1">
    <property type="nucleotide sequence ID" value="NZ_CP035704.1"/>
</dbReference>
<feature type="transmembrane region" description="Helical" evidence="8">
    <location>
        <begin position="168"/>
        <end position="198"/>
    </location>
</feature>
<dbReference type="EMBL" id="CP035704">
    <property type="protein sequence ID" value="QBB69227.1"/>
    <property type="molecule type" value="Genomic_DNA"/>
</dbReference>
<keyword evidence="6 8" id="KW-1133">Transmembrane helix</keyword>
<evidence type="ECO:0000256" key="7">
    <source>
        <dbReference type="ARBA" id="ARBA00023136"/>
    </source>
</evidence>
<feature type="transmembrane region" description="Helical" evidence="8">
    <location>
        <begin position="323"/>
        <end position="340"/>
    </location>
</feature>
<dbReference type="InterPro" id="IPR050297">
    <property type="entry name" value="LipidA_mod_glycosyltrf_83"/>
</dbReference>
<feature type="transmembrane region" description="Helical" evidence="8">
    <location>
        <begin position="89"/>
        <end position="111"/>
    </location>
</feature>
<keyword evidence="7 8" id="KW-0472">Membrane</keyword>
<feature type="transmembrane region" description="Helical" evidence="8">
    <location>
        <begin position="210"/>
        <end position="232"/>
    </location>
</feature>
<sequence length="564" mass="61584">MIISNPTAAKILAGLADWRLIWLVLLLPIVFMLPALPIDETRYLAVAWEMHSSGNYLVPHLNGAIYSEKPPLLFWLINLSWSVFGIHVWSARVITLLGSLASLFLLNRLVLRLSGSPTLAVRAVWILLGMVYFATFSSAIMFDVLLATCVLIALHGVLDLDHARHRRGVALIALGIGLGILAKGPVAILDVAFAFALAPFWSIAARANLLRWYAVGLLGLLGGLLITLAWVIPATLNIGVQNAQAILLHQTVGRVANSFAHQRPLWWYAMVFPLMLLPWPLVLRAPFAAWRAAISASQAGRFALLWSVPTFIAFCFVSGKQPHYLLPIMPGVALILALVFESPAARVRGRLFGALLLILGIALLTLALTAANPAQFASALSLFNRLGINSSEVDAVAGLWPLWGVCILLIGGFLLLRRSADREPRTLAICASAAVLALMLAQSQALRKELDVTDAAAQIRAAQDRGQPIANIGWHHGLFEFAGRLTTPLPSITFAQVHEWCIAHPDGLLMTFNGKYPIPVAPFYVQDYRFGHIWIWRASDMLAAHVAEKAPANPMDDKDDDDTQ</sequence>
<evidence type="ECO:0000313" key="10">
    <source>
        <dbReference type="EMBL" id="QBB69227.1"/>
    </source>
</evidence>
<keyword evidence="5 8" id="KW-0812">Transmembrane</keyword>
<evidence type="ECO:0000256" key="2">
    <source>
        <dbReference type="ARBA" id="ARBA00022475"/>
    </source>
</evidence>
<evidence type="ECO:0000256" key="3">
    <source>
        <dbReference type="ARBA" id="ARBA00022676"/>
    </source>
</evidence>
<evidence type="ECO:0000256" key="5">
    <source>
        <dbReference type="ARBA" id="ARBA00022692"/>
    </source>
</evidence>
<evidence type="ECO:0000259" key="9">
    <source>
        <dbReference type="Pfam" id="PF13231"/>
    </source>
</evidence>
<comment type="subcellular location">
    <subcellularLocation>
        <location evidence="1">Cell membrane</location>
        <topology evidence="1">Multi-pass membrane protein</topology>
    </subcellularLocation>
</comment>
<evidence type="ECO:0000256" key="6">
    <source>
        <dbReference type="ARBA" id="ARBA00022989"/>
    </source>
</evidence>
<feature type="domain" description="Glycosyltransferase RgtA/B/C/D-like" evidence="9">
    <location>
        <begin position="69"/>
        <end position="221"/>
    </location>
</feature>
<dbReference type="GO" id="GO:0016763">
    <property type="term" value="F:pentosyltransferase activity"/>
    <property type="evidence" value="ECO:0007669"/>
    <property type="project" value="TreeGrafter"/>
</dbReference>
<dbReference type="GO" id="GO:0010041">
    <property type="term" value="P:response to iron(III) ion"/>
    <property type="evidence" value="ECO:0007669"/>
    <property type="project" value="TreeGrafter"/>
</dbReference>
<reference evidence="10 11" key="1">
    <citation type="submission" date="2019-01" db="EMBL/GenBank/DDBJ databases">
        <title>Pseudolysobacter antarctica gen. nov., sp. nov., isolated from Fildes Peninsula, Antarctica.</title>
        <authorList>
            <person name="Wei Z."/>
            <person name="Peng F."/>
        </authorList>
    </citation>
    <scope>NUCLEOTIDE SEQUENCE [LARGE SCALE GENOMIC DNA]</scope>
    <source>
        <strain evidence="10 11">AQ6-296</strain>
    </source>
</reference>
<name>A0A411HFH2_9GAMM</name>
<feature type="transmembrane region" description="Helical" evidence="8">
    <location>
        <begin position="123"/>
        <end position="156"/>
    </location>
</feature>
<evidence type="ECO:0000256" key="1">
    <source>
        <dbReference type="ARBA" id="ARBA00004651"/>
    </source>
</evidence>
<feature type="transmembrane region" description="Helical" evidence="8">
    <location>
        <begin position="395"/>
        <end position="415"/>
    </location>
</feature>
<organism evidence="10 11">
    <name type="scientific">Pseudolysobacter antarcticus</name>
    <dbReference type="NCBI Taxonomy" id="2511995"/>
    <lineage>
        <taxon>Bacteria</taxon>
        <taxon>Pseudomonadati</taxon>
        <taxon>Pseudomonadota</taxon>
        <taxon>Gammaproteobacteria</taxon>
        <taxon>Lysobacterales</taxon>
        <taxon>Rhodanobacteraceae</taxon>
        <taxon>Pseudolysobacter</taxon>
    </lineage>
</organism>
<feature type="transmembrane region" description="Helical" evidence="8">
    <location>
        <begin position="265"/>
        <end position="287"/>
    </location>
</feature>
<dbReference type="GO" id="GO:0009103">
    <property type="term" value="P:lipopolysaccharide biosynthetic process"/>
    <property type="evidence" value="ECO:0007669"/>
    <property type="project" value="TreeGrafter"/>
</dbReference>
<feature type="transmembrane region" description="Helical" evidence="8">
    <location>
        <begin position="352"/>
        <end position="375"/>
    </location>
</feature>
<evidence type="ECO:0000256" key="4">
    <source>
        <dbReference type="ARBA" id="ARBA00022679"/>
    </source>
</evidence>
<proteinExistence type="predicted"/>
<keyword evidence="4 10" id="KW-0808">Transferase</keyword>
<dbReference type="GO" id="GO:0005886">
    <property type="term" value="C:plasma membrane"/>
    <property type="evidence" value="ECO:0007669"/>
    <property type="project" value="UniProtKB-SubCell"/>
</dbReference>
<dbReference type="PANTHER" id="PTHR33908">
    <property type="entry name" value="MANNOSYLTRANSFERASE YKCB-RELATED"/>
    <property type="match status" value="1"/>
</dbReference>
<protein>
    <submittedName>
        <fullName evidence="10">Glycosyl transferase</fullName>
    </submittedName>
</protein>
<keyword evidence="3" id="KW-0328">Glycosyltransferase</keyword>
<dbReference type="Proteomes" id="UP000291562">
    <property type="component" value="Chromosome"/>
</dbReference>
<dbReference type="InterPro" id="IPR038731">
    <property type="entry name" value="RgtA/B/C-like"/>
</dbReference>
<dbReference type="AlphaFoldDB" id="A0A411HFH2"/>
<keyword evidence="2" id="KW-1003">Cell membrane</keyword>
<keyword evidence="11" id="KW-1185">Reference proteome</keyword>
<accession>A0A411HFH2</accession>
<feature type="transmembrane region" description="Helical" evidence="8">
    <location>
        <begin position="299"/>
        <end position="317"/>
    </location>
</feature>
<dbReference type="Pfam" id="PF13231">
    <property type="entry name" value="PMT_2"/>
    <property type="match status" value="1"/>
</dbReference>
<evidence type="ECO:0000313" key="11">
    <source>
        <dbReference type="Proteomes" id="UP000291562"/>
    </source>
</evidence>